<gene>
    <name evidence="4" type="ordered locus">Dhaf_1113</name>
</gene>
<evidence type="ECO:0000313" key="5">
    <source>
        <dbReference type="Proteomes" id="UP000007726"/>
    </source>
</evidence>
<evidence type="ECO:0000313" key="4">
    <source>
        <dbReference type="EMBL" id="ACL19173.1"/>
    </source>
</evidence>
<dbReference type="AlphaFoldDB" id="B8FZU9"/>
<name>B8FZU9_DESHD</name>
<evidence type="ECO:0000259" key="2">
    <source>
        <dbReference type="Pfam" id="PF10039"/>
    </source>
</evidence>
<dbReference type="KEGG" id="dhd:Dhaf_1113"/>
<evidence type="ECO:0000256" key="1">
    <source>
        <dbReference type="SAM" id="Phobius"/>
    </source>
</evidence>
<dbReference type="RefSeq" id="WP_015943213.1">
    <property type="nucleotide sequence ID" value="NC_011830.1"/>
</dbReference>
<dbReference type="InterPro" id="IPR027383">
    <property type="entry name" value="Znf_put"/>
</dbReference>
<feature type="domain" description="DUF2275" evidence="2">
    <location>
        <begin position="69"/>
        <end position="298"/>
    </location>
</feature>
<accession>B8FZU9</accession>
<dbReference type="Pfam" id="PF10039">
    <property type="entry name" value="DUF2275"/>
    <property type="match status" value="1"/>
</dbReference>
<evidence type="ECO:0008006" key="6">
    <source>
        <dbReference type="Google" id="ProtNLM"/>
    </source>
</evidence>
<dbReference type="Proteomes" id="UP000007726">
    <property type="component" value="Chromosome"/>
</dbReference>
<sequence length="374" mass="42646">MKEPTSLPCELIQDILPLYVEEDVNPKTKDLVAKHLEECGSCRDFLKELKNEEPVLDDIPENLPEPDTFRKWFKRLRAGAIAGLIILILAAVGIGVVSYKAGTVAEKETIGTKDVVRVLKKAGLSLKASQSPVIDPNECLLGDIRPKVYNLDEEGFSQLYIYEFESTLARKKTIEGIERQDNPFMQRMSHRAYAAKNMVLVMTFNVAQENMENMEQAEKIFAQLAPITFTLGKTVFYDLNQGEKWVLYGEGEHWEAKLVVAAFEEKWIDEKGYKQSRYYVNKTPFINYKGNPEEIEKISYGFQHGLHGQRSGFEGGFRQGNFDEEQTHVYGGSPIFWGEFGFSQTYIVDKNEPGQFSAEWNGEEESFELTLQES</sequence>
<dbReference type="HOGENOM" id="CLU_068854_0_0_9"/>
<feature type="transmembrane region" description="Helical" evidence="1">
    <location>
        <begin position="78"/>
        <end position="99"/>
    </location>
</feature>
<evidence type="ECO:0000259" key="3">
    <source>
        <dbReference type="Pfam" id="PF13490"/>
    </source>
</evidence>
<feature type="domain" description="Putative zinc-finger" evidence="3">
    <location>
        <begin position="9"/>
        <end position="43"/>
    </location>
</feature>
<keyword evidence="1" id="KW-0812">Transmembrane</keyword>
<keyword evidence="1" id="KW-0472">Membrane</keyword>
<protein>
    <recommendedName>
        <fullName evidence="6">Zinc-finger domain-containing protein</fullName>
    </recommendedName>
</protein>
<reference evidence="4 5" key="1">
    <citation type="journal article" date="2012" name="BMC Microbiol.">
        <title>Genome sequence of Desulfitobacterium hafniense DCB-2, a Gram-positive anaerobe capable of dehalogenation and metal reduction.</title>
        <authorList>
            <person name="Kim S.H."/>
            <person name="Harzman C."/>
            <person name="Davis J.K."/>
            <person name="Hutcheson R."/>
            <person name="Broderick J.B."/>
            <person name="Marsh T.L."/>
            <person name="Tiedje J.M."/>
        </authorList>
    </citation>
    <scope>NUCLEOTIDE SEQUENCE [LARGE SCALE GENOMIC DNA]</scope>
    <source>
        <strain evidence="5">DSM 10664 / DCB-2</strain>
    </source>
</reference>
<dbReference type="Pfam" id="PF13490">
    <property type="entry name" value="zf-HC2"/>
    <property type="match status" value="1"/>
</dbReference>
<dbReference type="InterPro" id="IPR018734">
    <property type="entry name" value="DUF2275"/>
</dbReference>
<keyword evidence="1" id="KW-1133">Transmembrane helix</keyword>
<proteinExistence type="predicted"/>
<dbReference type="EMBL" id="CP001336">
    <property type="protein sequence ID" value="ACL19173.1"/>
    <property type="molecule type" value="Genomic_DNA"/>
</dbReference>
<organism evidence="4 5">
    <name type="scientific">Desulfitobacterium hafniense (strain DSM 10664 / DCB-2)</name>
    <dbReference type="NCBI Taxonomy" id="272564"/>
    <lineage>
        <taxon>Bacteria</taxon>
        <taxon>Bacillati</taxon>
        <taxon>Bacillota</taxon>
        <taxon>Clostridia</taxon>
        <taxon>Eubacteriales</taxon>
        <taxon>Desulfitobacteriaceae</taxon>
        <taxon>Desulfitobacterium</taxon>
    </lineage>
</organism>